<feature type="binding site" evidence="9">
    <location>
        <begin position="147"/>
        <end position="154"/>
    </location>
    <ligand>
        <name>ATP</name>
        <dbReference type="ChEBI" id="CHEBI:30616"/>
    </ligand>
</feature>
<proteinExistence type="inferred from homology"/>
<dbReference type="Gene3D" id="3.40.50.620">
    <property type="entry name" value="HUPs"/>
    <property type="match status" value="1"/>
</dbReference>
<evidence type="ECO:0000259" key="12">
    <source>
        <dbReference type="Pfam" id="PF20259"/>
    </source>
</evidence>
<reference evidence="13" key="1">
    <citation type="submission" date="2020-02" db="EMBL/GenBank/DDBJ databases">
        <authorList>
            <person name="Meier V. D."/>
        </authorList>
    </citation>
    <scope>NUCLEOTIDE SEQUENCE</scope>
    <source>
        <strain evidence="13">AVDCRST_MAG82</strain>
    </source>
</reference>
<dbReference type="InterPro" id="IPR014729">
    <property type="entry name" value="Rossmann-like_a/b/a_fold"/>
</dbReference>
<dbReference type="GO" id="GO:0016226">
    <property type="term" value="P:iron-sulfur cluster assembly"/>
    <property type="evidence" value="ECO:0007669"/>
    <property type="project" value="InterPro"/>
</dbReference>
<dbReference type="GO" id="GO:0000049">
    <property type="term" value="F:tRNA binding"/>
    <property type="evidence" value="ECO:0007669"/>
    <property type="project" value="UniProtKB-KW"/>
</dbReference>
<feature type="domain" description="tRNA-specific 2-thiouridylase MnmA-like C-terminal" evidence="11">
    <location>
        <begin position="410"/>
        <end position="482"/>
    </location>
</feature>
<dbReference type="PANTHER" id="PTHR11933">
    <property type="entry name" value="TRNA 5-METHYLAMINOMETHYL-2-THIOURIDYLATE -METHYLTRANSFERASE"/>
    <property type="match status" value="1"/>
</dbReference>
<dbReference type="InterPro" id="IPR023382">
    <property type="entry name" value="MnmA-like_central_sf"/>
</dbReference>
<dbReference type="GO" id="GO:0051536">
    <property type="term" value="F:iron-sulfur cluster binding"/>
    <property type="evidence" value="ECO:0007669"/>
    <property type="project" value="InterPro"/>
</dbReference>
<dbReference type="InterPro" id="IPR046885">
    <property type="entry name" value="MnmA-like_C"/>
</dbReference>
<keyword evidence="5 9" id="KW-0067">ATP-binding</keyword>
<feature type="site" description="Interaction with tRNA" evidence="9">
    <location>
        <position position="263"/>
    </location>
</feature>
<dbReference type="SUPFAM" id="SSF82649">
    <property type="entry name" value="SufE/NifU"/>
    <property type="match status" value="1"/>
</dbReference>
<comment type="similarity">
    <text evidence="9">Belongs to the MnmA/TRMU family.</text>
</comment>
<feature type="region of interest" description="Interaction with tRNA" evidence="9">
    <location>
        <begin position="281"/>
        <end position="283"/>
    </location>
</feature>
<evidence type="ECO:0000256" key="4">
    <source>
        <dbReference type="ARBA" id="ARBA00022741"/>
    </source>
</evidence>
<feature type="domain" description="NIF system FeS cluster assembly NifU N-terminal" evidence="10">
    <location>
        <begin position="5"/>
        <end position="125"/>
    </location>
</feature>
<comment type="caution">
    <text evidence="9">Lacks conserved residue(s) required for the propagation of feature annotation.</text>
</comment>
<keyword evidence="2 9" id="KW-0808">Transferase</keyword>
<name>A0A6J4QFG8_9ACTN</name>
<feature type="site" description="Interaction with tRNA" evidence="9">
    <location>
        <position position="464"/>
    </location>
</feature>
<evidence type="ECO:0000256" key="5">
    <source>
        <dbReference type="ARBA" id="ARBA00022840"/>
    </source>
</evidence>
<evidence type="ECO:0000259" key="10">
    <source>
        <dbReference type="Pfam" id="PF01592"/>
    </source>
</evidence>
<comment type="subcellular location">
    <subcellularLocation>
        <location evidence="9">Cytoplasm</location>
    </subcellularLocation>
</comment>
<keyword evidence="3 9" id="KW-0819">tRNA processing</keyword>
<evidence type="ECO:0000259" key="11">
    <source>
        <dbReference type="Pfam" id="PF20258"/>
    </source>
</evidence>
<feature type="domain" description="tRNA-specific 2-thiouridylase MnmA-like central" evidence="12">
    <location>
        <begin position="340"/>
        <end position="402"/>
    </location>
</feature>
<dbReference type="GO" id="GO:0103016">
    <property type="term" value="F:tRNA-uridine 2-sulfurtransferase activity"/>
    <property type="evidence" value="ECO:0007669"/>
    <property type="project" value="UniProtKB-EC"/>
</dbReference>
<dbReference type="EC" id="2.8.1.13" evidence="9"/>
<keyword evidence="7" id="KW-1015">Disulfide bond</keyword>
<dbReference type="GO" id="GO:0005524">
    <property type="term" value="F:ATP binding"/>
    <property type="evidence" value="ECO:0007669"/>
    <property type="project" value="UniProtKB-KW"/>
</dbReference>
<dbReference type="GO" id="GO:0002143">
    <property type="term" value="P:tRNA wobble position uridine thiolation"/>
    <property type="evidence" value="ECO:0007669"/>
    <property type="project" value="TreeGrafter"/>
</dbReference>
<keyword evidence="4 9" id="KW-0547">Nucleotide-binding</keyword>
<dbReference type="CDD" id="cd01998">
    <property type="entry name" value="MnmA_TRMU-like"/>
    <property type="match status" value="1"/>
</dbReference>
<dbReference type="NCBIfam" id="NF001138">
    <property type="entry name" value="PRK00143.1"/>
    <property type="match status" value="1"/>
</dbReference>
<dbReference type="AlphaFoldDB" id="A0A6J4QFG8"/>
<dbReference type="Gene3D" id="2.40.30.10">
    <property type="entry name" value="Translation factors"/>
    <property type="match status" value="1"/>
</dbReference>
<dbReference type="PANTHER" id="PTHR11933:SF5">
    <property type="entry name" value="MITOCHONDRIAL TRNA-SPECIFIC 2-THIOURIDYLASE 1"/>
    <property type="match status" value="1"/>
</dbReference>
<dbReference type="HAMAP" id="MF_00144">
    <property type="entry name" value="tRNA_thiouridyl_MnmA"/>
    <property type="match status" value="1"/>
</dbReference>
<dbReference type="Pfam" id="PF20259">
    <property type="entry name" value="tRNA_Me_trans_M"/>
    <property type="match status" value="1"/>
</dbReference>
<keyword evidence="6 9" id="KW-0694">RNA-binding</keyword>
<dbReference type="CDD" id="cd06664">
    <property type="entry name" value="IscU_like"/>
    <property type="match status" value="1"/>
</dbReference>
<dbReference type="GO" id="GO:0005737">
    <property type="term" value="C:cytoplasm"/>
    <property type="evidence" value="ECO:0007669"/>
    <property type="project" value="UniProtKB-SubCell"/>
</dbReference>
<comment type="function">
    <text evidence="9">Catalyzes the 2-thiolation of uridine at the wobble position (U34) of tRNA, leading to the formation of s(2)U34.</text>
</comment>
<comment type="catalytic activity">
    <reaction evidence="8 9">
        <text>S-sulfanyl-L-cysteinyl-[protein] + uridine(34) in tRNA + AH2 + ATP = 2-thiouridine(34) in tRNA + L-cysteinyl-[protein] + A + AMP + diphosphate + H(+)</text>
        <dbReference type="Rhea" id="RHEA:47032"/>
        <dbReference type="Rhea" id="RHEA-COMP:10131"/>
        <dbReference type="Rhea" id="RHEA-COMP:11726"/>
        <dbReference type="Rhea" id="RHEA-COMP:11727"/>
        <dbReference type="Rhea" id="RHEA-COMP:11728"/>
        <dbReference type="ChEBI" id="CHEBI:13193"/>
        <dbReference type="ChEBI" id="CHEBI:15378"/>
        <dbReference type="ChEBI" id="CHEBI:17499"/>
        <dbReference type="ChEBI" id="CHEBI:29950"/>
        <dbReference type="ChEBI" id="CHEBI:30616"/>
        <dbReference type="ChEBI" id="CHEBI:33019"/>
        <dbReference type="ChEBI" id="CHEBI:61963"/>
        <dbReference type="ChEBI" id="CHEBI:65315"/>
        <dbReference type="ChEBI" id="CHEBI:87170"/>
        <dbReference type="ChEBI" id="CHEBI:456215"/>
        <dbReference type="EC" id="2.8.1.13"/>
    </reaction>
</comment>
<dbReference type="Pfam" id="PF01592">
    <property type="entry name" value="NifU_N"/>
    <property type="match status" value="1"/>
</dbReference>
<feature type="active site" description="Nucleophile" evidence="9">
    <location>
        <position position="238"/>
    </location>
</feature>
<protein>
    <recommendedName>
        <fullName evidence="9">tRNA-specific 2-thiouridylase MnmA</fullName>
        <ecNumber evidence="9">2.8.1.13</ecNumber>
    </recommendedName>
</protein>
<evidence type="ECO:0000313" key="13">
    <source>
        <dbReference type="EMBL" id="CAA9439349.1"/>
    </source>
</evidence>
<accession>A0A6J4QFG8</accession>
<dbReference type="Gene3D" id="3.90.1010.10">
    <property type="match status" value="1"/>
</dbReference>
<sequence length="487" mass="52669">MSDRYRPQVVDHLVRPRNAGEITNPSGRGESGDAACGDVACFTVGISDNVLEHVRYTVYGCAACIAAGSALAELVEGRHLLDAARVSKSGLEDALGGALPAGKEHALTLVLDALHKAFEDHWNRKAGEMLFDAHRGRGVGGRSVVAAMSGGVDSAVTALLLKEAGYDVATVTFRLHDGERGSRSCCSPDTVLFARDTAHRMGLAHFTLNLKELFDKRVMQDFVGSYSEGRTPNPCVACNAHVKFHASSFLADELGFHHIATGHYARVEEGPTLARPVDESKDQTYVLWPVPRDLLSRTIFPLGEYRKPEVRAIAEERGLAVAYTPESQDICFIPEGDYRRFVRKRVAAEPGDVIDGQGRVLGRHSGVVDFTVGQRRGIGVSAPTPLYVSEVRPRSGQVVVGRRQDLEVLEVRVRDLNWFLDPEEAACVQVRYNGSPVHCTVGEVADGGWVAYLDEPVIGVAPGQSAVFYTGDGERVVGGGVVARRNS</sequence>
<evidence type="ECO:0000256" key="7">
    <source>
        <dbReference type="ARBA" id="ARBA00023157"/>
    </source>
</evidence>
<dbReference type="Gene3D" id="2.30.30.280">
    <property type="entry name" value="Adenine nucleotide alpha hydrolases-like domains"/>
    <property type="match status" value="1"/>
</dbReference>
<evidence type="ECO:0000256" key="1">
    <source>
        <dbReference type="ARBA" id="ARBA00022555"/>
    </source>
</evidence>
<dbReference type="InterPro" id="IPR004506">
    <property type="entry name" value="MnmA-like"/>
</dbReference>
<feature type="region of interest" description="Interaction with tRNA" evidence="9">
    <location>
        <begin position="431"/>
        <end position="432"/>
    </location>
</feature>
<feature type="active site" description="Cysteine persulfide intermediate" evidence="9">
    <location>
        <position position="331"/>
    </location>
</feature>
<feature type="binding site" evidence="9">
    <location>
        <position position="173"/>
    </location>
    <ligand>
        <name>ATP</name>
        <dbReference type="ChEBI" id="CHEBI:30616"/>
    </ligand>
</feature>
<dbReference type="InterPro" id="IPR046884">
    <property type="entry name" value="MnmA-like_central"/>
</dbReference>
<keyword evidence="1 9" id="KW-0820">tRNA-binding</keyword>
<evidence type="ECO:0000256" key="9">
    <source>
        <dbReference type="HAMAP-Rule" id="MF_00144"/>
    </source>
</evidence>
<dbReference type="NCBIfam" id="TIGR00420">
    <property type="entry name" value="trmU"/>
    <property type="match status" value="1"/>
</dbReference>
<evidence type="ECO:0000256" key="3">
    <source>
        <dbReference type="ARBA" id="ARBA00022694"/>
    </source>
</evidence>
<dbReference type="GO" id="GO:0005506">
    <property type="term" value="F:iron ion binding"/>
    <property type="evidence" value="ECO:0007669"/>
    <property type="project" value="InterPro"/>
</dbReference>
<dbReference type="EMBL" id="CADCVA010000341">
    <property type="protein sequence ID" value="CAA9439349.1"/>
    <property type="molecule type" value="Genomic_DNA"/>
</dbReference>
<evidence type="ECO:0000256" key="8">
    <source>
        <dbReference type="ARBA" id="ARBA00051542"/>
    </source>
</evidence>
<organism evidence="13">
    <name type="scientific">uncultured Rubrobacteraceae bacterium</name>
    <dbReference type="NCBI Taxonomy" id="349277"/>
    <lineage>
        <taxon>Bacteria</taxon>
        <taxon>Bacillati</taxon>
        <taxon>Actinomycetota</taxon>
        <taxon>Rubrobacteria</taxon>
        <taxon>Rubrobacterales</taxon>
        <taxon>Rubrobacteraceae</taxon>
        <taxon>environmental samples</taxon>
    </lineage>
</organism>
<dbReference type="InterPro" id="IPR002871">
    <property type="entry name" value="NIF_FeS_clus_asmbl_NifU_N"/>
</dbReference>
<evidence type="ECO:0000256" key="6">
    <source>
        <dbReference type="ARBA" id="ARBA00022884"/>
    </source>
</evidence>
<dbReference type="SUPFAM" id="SSF52402">
    <property type="entry name" value="Adenine nucleotide alpha hydrolases-like"/>
    <property type="match status" value="1"/>
</dbReference>
<dbReference type="Pfam" id="PF03054">
    <property type="entry name" value="tRNA_Me_trans"/>
    <property type="match status" value="1"/>
</dbReference>
<gene>
    <name evidence="9" type="primary">mnmA</name>
    <name evidence="13" type="ORF">AVDCRST_MAG82-2726</name>
</gene>
<feature type="binding site" evidence="9">
    <location>
        <position position="262"/>
    </location>
    <ligand>
        <name>ATP</name>
        <dbReference type="ChEBI" id="CHEBI:30616"/>
    </ligand>
</feature>
<dbReference type="Pfam" id="PF20258">
    <property type="entry name" value="tRNA_Me_trans_C"/>
    <property type="match status" value="1"/>
</dbReference>
<evidence type="ECO:0000256" key="2">
    <source>
        <dbReference type="ARBA" id="ARBA00022679"/>
    </source>
</evidence>
<keyword evidence="9" id="KW-0963">Cytoplasm</keyword>